<sequence length="204" mass="23703">MLNIRNTPDRNGRHYTYIKTPTQTNMPITRKNIARFFLATAVLAVLSVCGYFYGLELLAKWAFAHKDYFAADELILITVPKADLTAETAELLHQGEFEWKGEMVDVLHREIRSDTLFVYGFRDKAETQLRKEAAWLYKDVNHPYRRSNTRTKQLKWVSLINPPFQVYVDTRSAVRFFDKHRFFSYAAAPAKAPLLEVPYPPPNA</sequence>
<dbReference type="RefSeq" id="WP_012926168.1">
    <property type="nucleotide sequence ID" value="NC_013730.1"/>
</dbReference>
<dbReference type="Proteomes" id="UP000002028">
    <property type="component" value="Chromosome"/>
</dbReference>
<evidence type="ECO:0000313" key="2">
    <source>
        <dbReference type="EMBL" id="ADB37617.1"/>
    </source>
</evidence>
<protein>
    <submittedName>
        <fullName evidence="2">Uncharacterized protein</fullName>
    </submittedName>
</protein>
<evidence type="ECO:0000256" key="1">
    <source>
        <dbReference type="SAM" id="Phobius"/>
    </source>
</evidence>
<name>D2QP11_SPILD</name>
<feature type="transmembrane region" description="Helical" evidence="1">
    <location>
        <begin position="33"/>
        <end position="53"/>
    </location>
</feature>
<dbReference type="AlphaFoldDB" id="D2QP11"/>
<keyword evidence="1" id="KW-1133">Transmembrane helix</keyword>
<dbReference type="HOGENOM" id="CLU_1474294_0_0_10"/>
<keyword evidence="1" id="KW-0812">Transmembrane</keyword>
<evidence type="ECO:0000313" key="3">
    <source>
        <dbReference type="Proteomes" id="UP000002028"/>
    </source>
</evidence>
<accession>D2QP11</accession>
<proteinExistence type="predicted"/>
<dbReference type="STRING" id="504472.Slin_1568"/>
<dbReference type="EMBL" id="CP001769">
    <property type="protein sequence ID" value="ADB37617.1"/>
    <property type="molecule type" value="Genomic_DNA"/>
</dbReference>
<keyword evidence="1" id="KW-0472">Membrane</keyword>
<gene>
    <name evidence="2" type="ordered locus">Slin_1568</name>
</gene>
<reference evidence="2 3" key="1">
    <citation type="journal article" date="2010" name="Stand. Genomic Sci.">
        <title>Complete genome sequence of Spirosoma linguale type strain (1).</title>
        <authorList>
            <person name="Lail K."/>
            <person name="Sikorski J."/>
            <person name="Saunders E."/>
            <person name="Lapidus A."/>
            <person name="Glavina Del Rio T."/>
            <person name="Copeland A."/>
            <person name="Tice H."/>
            <person name="Cheng J.-F."/>
            <person name="Lucas S."/>
            <person name="Nolan M."/>
            <person name="Bruce D."/>
            <person name="Goodwin L."/>
            <person name="Pitluck S."/>
            <person name="Ivanova N."/>
            <person name="Mavromatis K."/>
            <person name="Ovchinnikova G."/>
            <person name="Pati A."/>
            <person name="Chen A."/>
            <person name="Palaniappan K."/>
            <person name="Land M."/>
            <person name="Hauser L."/>
            <person name="Chang Y.-J."/>
            <person name="Jeffries C.D."/>
            <person name="Chain P."/>
            <person name="Brettin T."/>
            <person name="Detter J.C."/>
            <person name="Schuetze A."/>
            <person name="Rohde M."/>
            <person name="Tindall B.J."/>
            <person name="Goeker M."/>
            <person name="Bristow J."/>
            <person name="Eisen J.A."/>
            <person name="Markowitz V."/>
            <person name="Hugenholtz P."/>
            <person name="Kyrpides N.C."/>
            <person name="Klenk H.-P."/>
            <person name="Chen F."/>
        </authorList>
    </citation>
    <scope>NUCLEOTIDE SEQUENCE [LARGE SCALE GENOMIC DNA]</scope>
    <source>
        <strain evidence="3">ATCC 33905 / DSM 74 / LMG 10896 / Claus 1</strain>
    </source>
</reference>
<keyword evidence="3" id="KW-1185">Reference proteome</keyword>
<organism evidence="2 3">
    <name type="scientific">Spirosoma linguale (strain ATCC 33905 / DSM 74 / LMG 10896 / Claus 1)</name>
    <dbReference type="NCBI Taxonomy" id="504472"/>
    <lineage>
        <taxon>Bacteria</taxon>
        <taxon>Pseudomonadati</taxon>
        <taxon>Bacteroidota</taxon>
        <taxon>Cytophagia</taxon>
        <taxon>Cytophagales</taxon>
        <taxon>Cytophagaceae</taxon>
        <taxon>Spirosoma</taxon>
    </lineage>
</organism>
<dbReference type="KEGG" id="sli:Slin_1568"/>